<dbReference type="AlphaFoldDB" id="A0A4V3XCH6"/>
<name>A0A4V3XCH6_9AGAM</name>
<reference evidence="1 2" key="1">
    <citation type="submission" date="2019-02" db="EMBL/GenBank/DDBJ databases">
        <title>Genome sequencing of the rare red list fungi Phellinidium pouzarii.</title>
        <authorList>
            <person name="Buettner E."/>
            <person name="Kellner H."/>
        </authorList>
    </citation>
    <scope>NUCLEOTIDE SEQUENCE [LARGE SCALE GENOMIC DNA]</scope>
    <source>
        <strain evidence="1 2">DSM 108285</strain>
    </source>
</reference>
<dbReference type="InterPro" id="IPR036188">
    <property type="entry name" value="FAD/NAD-bd_sf"/>
</dbReference>
<proteinExistence type="predicted"/>
<evidence type="ECO:0000313" key="1">
    <source>
        <dbReference type="EMBL" id="THH05873.1"/>
    </source>
</evidence>
<accession>A0A4V3XCH6</accession>
<comment type="caution">
    <text evidence="1">The sequence shown here is derived from an EMBL/GenBank/DDBJ whole genome shotgun (WGS) entry which is preliminary data.</text>
</comment>
<dbReference type="SUPFAM" id="SSF51905">
    <property type="entry name" value="FAD/NAD(P)-binding domain"/>
    <property type="match status" value="1"/>
</dbReference>
<sequence>MTELVVSALLFLPLAAGAFWYSFAIIFRRFFTRKSTVLYDLPSVGKPRADSQRIKGTAAVCGGSFSGLWTARILSDHFEDVLIVEPEVWLGTSEGRDTLYDEKGIKLGPTHPRTRVQQYTTAHALQPLSYKALKHLFPNIDEEVKKSDGRLSIADFKVHFSGGQIMQPPEDKRRPEDRLQNFFFSRDAYERLLRRLVMSSSSRIRWLAGTAVSVRTVKNDPMTLSSVVVRLPDNSEQVIEAALVADCSGTSQAGLKWLKRVGAKADETPGKLLSLADLRLSYQTVQQTRTYRFYVPPEARDKLPLPNGYENTAWIYSCMPMFGVSSKSFLADRIEGHRIRLMFGSWGDEPLPDFSDIKEFFGSLSPEESVPDWFMSMLDILLEYEHLAEVSSSKYPVLSCIRYEQAAYLPSNFVAIGDSVMQVNPTFAQGCSKACVGAITLDSILRSRSTKNSTSIPAGFSRRFFKKLVCKTSSAWEGTKPIDYLFHTTIPVKGEKLSDERLKGRMMLTIMLLARTDKSIDSALFNVVNFLAPPTDLIHPITIAKVLLFWARQQFCLA</sequence>
<dbReference type="EMBL" id="SGPK01000231">
    <property type="protein sequence ID" value="THH05873.1"/>
    <property type="molecule type" value="Genomic_DNA"/>
</dbReference>
<dbReference type="Proteomes" id="UP000308199">
    <property type="component" value="Unassembled WGS sequence"/>
</dbReference>
<gene>
    <name evidence="1" type="ORF">EW145_g4475</name>
</gene>
<evidence type="ECO:0008006" key="3">
    <source>
        <dbReference type="Google" id="ProtNLM"/>
    </source>
</evidence>
<dbReference type="OrthoDB" id="10051892at2759"/>
<protein>
    <recommendedName>
        <fullName evidence="3">FAD-binding domain-containing protein</fullName>
    </recommendedName>
</protein>
<organism evidence="1 2">
    <name type="scientific">Phellinidium pouzarii</name>
    <dbReference type="NCBI Taxonomy" id="167371"/>
    <lineage>
        <taxon>Eukaryota</taxon>
        <taxon>Fungi</taxon>
        <taxon>Dikarya</taxon>
        <taxon>Basidiomycota</taxon>
        <taxon>Agaricomycotina</taxon>
        <taxon>Agaricomycetes</taxon>
        <taxon>Hymenochaetales</taxon>
        <taxon>Hymenochaetaceae</taxon>
        <taxon>Phellinidium</taxon>
    </lineage>
</organism>
<evidence type="ECO:0000313" key="2">
    <source>
        <dbReference type="Proteomes" id="UP000308199"/>
    </source>
</evidence>
<keyword evidence="2" id="KW-1185">Reference proteome</keyword>